<evidence type="ECO:0000313" key="1">
    <source>
        <dbReference type="EMBL" id="ORX72946.1"/>
    </source>
</evidence>
<comment type="caution">
    <text evidence="1">The sequence shown here is derived from an EMBL/GenBank/DDBJ whole genome shotgun (WGS) entry which is preliminary data.</text>
</comment>
<dbReference type="EMBL" id="MCFD01000002">
    <property type="protein sequence ID" value="ORX72946.1"/>
    <property type="molecule type" value="Genomic_DNA"/>
</dbReference>
<keyword evidence="2" id="KW-1185">Reference proteome</keyword>
<proteinExistence type="predicted"/>
<dbReference type="Proteomes" id="UP000193922">
    <property type="component" value="Unassembled WGS sequence"/>
</dbReference>
<reference evidence="1 2" key="1">
    <citation type="submission" date="2016-07" db="EMBL/GenBank/DDBJ databases">
        <title>Pervasive Adenine N6-methylation of Active Genes in Fungi.</title>
        <authorList>
            <consortium name="DOE Joint Genome Institute"/>
            <person name="Mondo S.J."/>
            <person name="Dannebaum R.O."/>
            <person name="Kuo R.C."/>
            <person name="Labutti K."/>
            <person name="Haridas S."/>
            <person name="Kuo A."/>
            <person name="Salamov A."/>
            <person name="Ahrendt S.R."/>
            <person name="Lipzen A."/>
            <person name="Sullivan W."/>
            <person name="Andreopoulos W.B."/>
            <person name="Clum A."/>
            <person name="Lindquist E."/>
            <person name="Daum C."/>
            <person name="Ramamoorthy G.K."/>
            <person name="Gryganskyi A."/>
            <person name="Culley D."/>
            <person name="Magnuson J.K."/>
            <person name="James T.Y."/>
            <person name="O'Malley M.A."/>
            <person name="Stajich J.E."/>
            <person name="Spatafora J.W."/>
            <person name="Visel A."/>
            <person name="Grigoriev I.V."/>
        </authorList>
    </citation>
    <scope>NUCLEOTIDE SEQUENCE [LARGE SCALE GENOMIC DNA]</scope>
    <source>
        <strain evidence="1 2">ATCC 12442</strain>
    </source>
</reference>
<gene>
    <name evidence="1" type="ORF">DL89DRAFT_265119</name>
</gene>
<protein>
    <submittedName>
        <fullName evidence="1">Uncharacterized protein</fullName>
    </submittedName>
</protein>
<dbReference type="RefSeq" id="XP_040746286.1">
    <property type="nucleotide sequence ID" value="XM_040886523.1"/>
</dbReference>
<accession>A0A1Y1WI98</accession>
<dbReference type="AlphaFoldDB" id="A0A1Y1WI98"/>
<name>A0A1Y1WI98_9FUNG</name>
<evidence type="ECO:0000313" key="2">
    <source>
        <dbReference type="Proteomes" id="UP000193922"/>
    </source>
</evidence>
<dbReference type="GeneID" id="63803171"/>
<sequence>MCTLVSGLPSLLKLAVPDDILSTVKNALSERGVSHESNERVPQVVGYLPARLAYYLERGIPYTDNQGGQST</sequence>
<organism evidence="1 2">
    <name type="scientific">Linderina pennispora</name>
    <dbReference type="NCBI Taxonomy" id="61395"/>
    <lineage>
        <taxon>Eukaryota</taxon>
        <taxon>Fungi</taxon>
        <taxon>Fungi incertae sedis</taxon>
        <taxon>Zoopagomycota</taxon>
        <taxon>Kickxellomycotina</taxon>
        <taxon>Kickxellomycetes</taxon>
        <taxon>Kickxellales</taxon>
        <taxon>Kickxellaceae</taxon>
        <taxon>Linderina</taxon>
    </lineage>
</organism>